<keyword evidence="12" id="KW-0460">Magnesium</keyword>
<keyword evidence="7" id="KW-0328">Glycosyltransferase</keyword>
<dbReference type="EC" id="2.4.2.8" evidence="5"/>
<proteinExistence type="inferred from homology"/>
<feature type="domain" description="Phosphoribosyltransferase" evidence="13">
    <location>
        <begin position="8"/>
        <end position="155"/>
    </location>
</feature>
<sequence length="175" mass="19518">MSKILVSHDEISNRVHDLGQEITNDYAGRVPLLIGVLKGGAIFTTDLARAIDLRVELDFMAVSSYGSSTRTSGVVRILKDLDEDIEGRDVILVEDIVDSGLTLRYLRKTLLARNPGTLEFCSLLVREEQQGELDDLVKYVGFKLPAVWVVGYGLDVAQRYRNLPDIWEYDTSVGS</sequence>
<protein>
    <recommendedName>
        <fullName evidence="5">hypoxanthine phosphoribosyltransferase</fullName>
        <ecNumber evidence="5">2.4.2.8</ecNumber>
    </recommendedName>
</protein>
<dbReference type="GO" id="GO:0006178">
    <property type="term" value="P:guanine salvage"/>
    <property type="evidence" value="ECO:0007669"/>
    <property type="project" value="TreeGrafter"/>
</dbReference>
<gene>
    <name evidence="14" type="ORF">METZ01_LOCUS2601</name>
</gene>
<organism evidence="14">
    <name type="scientific">marine metagenome</name>
    <dbReference type="NCBI Taxonomy" id="408172"/>
    <lineage>
        <taxon>unclassified sequences</taxon>
        <taxon>metagenomes</taxon>
        <taxon>ecological metagenomes</taxon>
    </lineage>
</organism>
<dbReference type="Pfam" id="PF00156">
    <property type="entry name" value="Pribosyltran"/>
    <property type="match status" value="1"/>
</dbReference>
<dbReference type="GO" id="GO:0000287">
    <property type="term" value="F:magnesium ion binding"/>
    <property type="evidence" value="ECO:0007669"/>
    <property type="project" value="TreeGrafter"/>
</dbReference>
<dbReference type="GO" id="GO:0000166">
    <property type="term" value="F:nucleotide binding"/>
    <property type="evidence" value="ECO:0007669"/>
    <property type="project" value="UniProtKB-KW"/>
</dbReference>
<dbReference type="GO" id="GO:0005829">
    <property type="term" value="C:cytosol"/>
    <property type="evidence" value="ECO:0007669"/>
    <property type="project" value="TreeGrafter"/>
</dbReference>
<keyword evidence="6" id="KW-0963">Cytoplasm</keyword>
<comment type="cofactor">
    <cofactor evidence="1">
        <name>Mg(2+)</name>
        <dbReference type="ChEBI" id="CHEBI:18420"/>
    </cofactor>
</comment>
<keyword evidence="9" id="KW-0479">Metal-binding</keyword>
<comment type="pathway">
    <text evidence="3">Purine metabolism; IMP biosynthesis via salvage pathway; IMP from hypoxanthine: step 1/1.</text>
</comment>
<evidence type="ECO:0000256" key="3">
    <source>
        <dbReference type="ARBA" id="ARBA00004669"/>
    </source>
</evidence>
<dbReference type="PANTHER" id="PTHR43340">
    <property type="entry name" value="HYPOXANTHINE-GUANINE PHOSPHORIBOSYLTRANSFERASE"/>
    <property type="match status" value="1"/>
</dbReference>
<dbReference type="FunFam" id="3.40.50.2020:FF:000006">
    <property type="entry name" value="Hypoxanthine phosphoribosyltransferase"/>
    <property type="match status" value="1"/>
</dbReference>
<dbReference type="SUPFAM" id="SSF53271">
    <property type="entry name" value="PRTase-like"/>
    <property type="match status" value="1"/>
</dbReference>
<dbReference type="NCBIfam" id="TIGR01203">
    <property type="entry name" value="HGPRTase"/>
    <property type="match status" value="1"/>
</dbReference>
<comment type="subcellular location">
    <subcellularLocation>
        <location evidence="2">Cytoplasm</location>
    </subcellularLocation>
</comment>
<comment type="similarity">
    <text evidence="4">Belongs to the purine/pyrimidine phosphoribosyltransferase family.</text>
</comment>
<dbReference type="GO" id="GO:0032263">
    <property type="term" value="P:GMP salvage"/>
    <property type="evidence" value="ECO:0007669"/>
    <property type="project" value="TreeGrafter"/>
</dbReference>
<keyword evidence="10" id="KW-0660">Purine salvage</keyword>
<evidence type="ECO:0000256" key="2">
    <source>
        <dbReference type="ARBA" id="ARBA00004496"/>
    </source>
</evidence>
<evidence type="ECO:0000259" key="13">
    <source>
        <dbReference type="Pfam" id="PF00156"/>
    </source>
</evidence>
<dbReference type="InterPro" id="IPR000836">
    <property type="entry name" value="PRTase_dom"/>
</dbReference>
<dbReference type="EMBL" id="UINC01000133">
    <property type="protein sequence ID" value="SUZ49747.1"/>
    <property type="molecule type" value="Genomic_DNA"/>
</dbReference>
<dbReference type="Gene3D" id="3.40.50.2020">
    <property type="match status" value="1"/>
</dbReference>
<dbReference type="GO" id="GO:0046100">
    <property type="term" value="P:hypoxanthine metabolic process"/>
    <property type="evidence" value="ECO:0007669"/>
    <property type="project" value="TreeGrafter"/>
</dbReference>
<evidence type="ECO:0000256" key="9">
    <source>
        <dbReference type="ARBA" id="ARBA00022723"/>
    </source>
</evidence>
<dbReference type="InterPro" id="IPR029057">
    <property type="entry name" value="PRTase-like"/>
</dbReference>
<dbReference type="InterPro" id="IPR005904">
    <property type="entry name" value="Hxn_phspho_trans"/>
</dbReference>
<evidence type="ECO:0000256" key="4">
    <source>
        <dbReference type="ARBA" id="ARBA00008391"/>
    </source>
</evidence>
<dbReference type="GO" id="GO:0006166">
    <property type="term" value="P:purine ribonucleoside salvage"/>
    <property type="evidence" value="ECO:0007669"/>
    <property type="project" value="UniProtKB-KW"/>
</dbReference>
<evidence type="ECO:0000256" key="6">
    <source>
        <dbReference type="ARBA" id="ARBA00022490"/>
    </source>
</evidence>
<name>A0A381N5G9_9ZZZZ</name>
<evidence type="ECO:0000256" key="5">
    <source>
        <dbReference type="ARBA" id="ARBA00011895"/>
    </source>
</evidence>
<dbReference type="AlphaFoldDB" id="A0A381N5G9"/>
<reference evidence="14" key="1">
    <citation type="submission" date="2018-05" db="EMBL/GenBank/DDBJ databases">
        <authorList>
            <person name="Lanie J.A."/>
            <person name="Ng W.-L."/>
            <person name="Kazmierczak K.M."/>
            <person name="Andrzejewski T.M."/>
            <person name="Davidsen T.M."/>
            <person name="Wayne K.J."/>
            <person name="Tettelin H."/>
            <person name="Glass J.I."/>
            <person name="Rusch D."/>
            <person name="Podicherti R."/>
            <person name="Tsui H.-C.T."/>
            <person name="Winkler M.E."/>
        </authorList>
    </citation>
    <scope>NUCLEOTIDE SEQUENCE</scope>
</reference>
<evidence type="ECO:0000313" key="14">
    <source>
        <dbReference type="EMBL" id="SUZ49747.1"/>
    </source>
</evidence>
<evidence type="ECO:0000256" key="7">
    <source>
        <dbReference type="ARBA" id="ARBA00022676"/>
    </source>
</evidence>
<keyword evidence="11" id="KW-0547">Nucleotide-binding</keyword>
<dbReference type="CDD" id="cd06223">
    <property type="entry name" value="PRTases_typeI"/>
    <property type="match status" value="1"/>
</dbReference>
<evidence type="ECO:0000256" key="1">
    <source>
        <dbReference type="ARBA" id="ARBA00001946"/>
    </source>
</evidence>
<evidence type="ECO:0000256" key="11">
    <source>
        <dbReference type="ARBA" id="ARBA00022741"/>
    </source>
</evidence>
<dbReference type="GO" id="GO:0004422">
    <property type="term" value="F:hypoxanthine phosphoribosyltransferase activity"/>
    <property type="evidence" value="ECO:0007669"/>
    <property type="project" value="InterPro"/>
</dbReference>
<evidence type="ECO:0000256" key="12">
    <source>
        <dbReference type="ARBA" id="ARBA00022842"/>
    </source>
</evidence>
<accession>A0A381N5G9</accession>
<evidence type="ECO:0000256" key="10">
    <source>
        <dbReference type="ARBA" id="ARBA00022726"/>
    </source>
</evidence>
<dbReference type="GO" id="GO:0032264">
    <property type="term" value="P:IMP salvage"/>
    <property type="evidence" value="ECO:0007669"/>
    <property type="project" value="TreeGrafter"/>
</dbReference>
<evidence type="ECO:0000256" key="8">
    <source>
        <dbReference type="ARBA" id="ARBA00022679"/>
    </source>
</evidence>
<keyword evidence="8" id="KW-0808">Transferase</keyword>
<dbReference type="PANTHER" id="PTHR43340:SF1">
    <property type="entry name" value="HYPOXANTHINE PHOSPHORIBOSYLTRANSFERASE"/>
    <property type="match status" value="1"/>
</dbReference>
<dbReference type="InterPro" id="IPR050408">
    <property type="entry name" value="HGPRT"/>
</dbReference>